<dbReference type="STRING" id="307507.A0A2V0P077"/>
<dbReference type="InterPro" id="IPR042529">
    <property type="entry name" value="IF_2B-like_C"/>
</dbReference>
<reference evidence="11 12" key="1">
    <citation type="journal article" date="2018" name="Sci. Rep.">
        <title>Raphidocelis subcapitata (=Pseudokirchneriella subcapitata) provides an insight into genome evolution and environmental adaptations in the Sphaeropleales.</title>
        <authorList>
            <person name="Suzuki S."/>
            <person name="Yamaguchi H."/>
            <person name="Nakajima N."/>
            <person name="Kawachi M."/>
        </authorList>
    </citation>
    <scope>NUCLEOTIDE SEQUENCE [LARGE SCALE GENOMIC DNA]</scope>
    <source>
        <strain evidence="11 12">NIES-35</strain>
    </source>
</reference>
<sequence length="698" mass="67988">MEGRKRGDEQNAPRQTVVGFHVEGRAPSPSPGSSILTDPAARISSSPTPVIIPPQFQREAAATRAQAPEAQRTLDFSNAATAPPLTAVGAADAAGTSGRPPSGAKPAGGGDGAAAAADGGPSSPPPRGGGGKPPPSGGGPAAAAGGGGPHSLSSSPRGGGGGGGGGGGQAGEGGQQQGGPSDGVPGKKATTRAERRAMQEASRAAKAARQAAEAGGGGGGKGGGGGGGGGGGAGGGGSGGAAAVGGGGAAAPGGHDRPPSRAPSVTGGAPGGRAPAAADATASADGGAAAAAPEARRSGGGKGGGGGGGKHAAGASTELFAHLQQFRAITVESILQQRDAASMHPAVVALALQYADGSIGGGTARCVALLHALAQLIADYKTPPGKSLPRDLMAQVNASVDFLVRCRPLGVSMGNAIKFLKLCISRIDPNAPEAGAKEELLKQLADFVQEKVVVADRVLAGNAVAKIYDGDVVMTYSASQVVLEVLLRAHAAGRRFRVVIVDSRPECGGRQLLRRLLDANVPCTYTLLSGLSYAIKEVTKVILGAAAVLSNGTVVSRAGSASVAMMAAAAGRPVLVCCETLKFHERVQLDSITHNELGDPGVLARLPPSCAAAAAAADGAAAASASASGAADGGGAGSVASPALVGWEGVPRLGLLNLKYDAMPAEYVTMVVTEFGMIPPSSVPVILREWGAKMEEGQ</sequence>
<feature type="region of interest" description="Disordered" evidence="10">
    <location>
        <begin position="1"/>
        <end position="312"/>
    </location>
</feature>
<evidence type="ECO:0000256" key="5">
    <source>
        <dbReference type="ARBA" id="ARBA00022917"/>
    </source>
</evidence>
<dbReference type="InterPro" id="IPR037171">
    <property type="entry name" value="NagB/RpiA_transferase-like"/>
</dbReference>
<proteinExistence type="inferred from homology"/>
<keyword evidence="5" id="KW-0648">Protein biosynthesis</keyword>
<keyword evidence="12" id="KW-1185">Reference proteome</keyword>
<dbReference type="EMBL" id="BDRX01000039">
    <property type="protein sequence ID" value="GBF93276.1"/>
    <property type="molecule type" value="Genomic_DNA"/>
</dbReference>
<accession>A0A2V0P077</accession>
<dbReference type="InterPro" id="IPR000649">
    <property type="entry name" value="IF-2B-related"/>
</dbReference>
<protein>
    <recommendedName>
        <fullName evidence="6">Translation initiation factor eIF2B subunit delta</fullName>
    </recommendedName>
    <alternativeName>
        <fullName evidence="7">eIF2B GDP-GTP exchange factor subunit delta</fullName>
    </alternativeName>
</protein>
<feature type="compositionally biased region" description="Low complexity" evidence="10">
    <location>
        <begin position="204"/>
        <end position="213"/>
    </location>
</feature>
<dbReference type="FunCoup" id="A0A2V0P077">
    <property type="interactions" value="2006"/>
</dbReference>
<evidence type="ECO:0000256" key="1">
    <source>
        <dbReference type="ARBA" id="ARBA00004514"/>
    </source>
</evidence>
<dbReference type="PANTHER" id="PTHR10233">
    <property type="entry name" value="TRANSLATION INITIATION FACTOR EIF-2B"/>
    <property type="match status" value="1"/>
</dbReference>
<dbReference type="OrthoDB" id="10254737at2759"/>
<evidence type="ECO:0000313" key="11">
    <source>
        <dbReference type="EMBL" id="GBF93276.1"/>
    </source>
</evidence>
<evidence type="ECO:0000256" key="4">
    <source>
        <dbReference type="ARBA" id="ARBA00022540"/>
    </source>
</evidence>
<feature type="compositionally biased region" description="Gly residues" evidence="10">
    <location>
        <begin position="214"/>
        <end position="251"/>
    </location>
</feature>
<dbReference type="Pfam" id="PF01008">
    <property type="entry name" value="IF-2B"/>
    <property type="match status" value="1"/>
</dbReference>
<feature type="compositionally biased region" description="Low complexity" evidence="10">
    <location>
        <begin position="43"/>
        <end position="73"/>
    </location>
</feature>
<evidence type="ECO:0000256" key="2">
    <source>
        <dbReference type="ARBA" id="ARBA00007251"/>
    </source>
</evidence>
<dbReference type="GO" id="GO:0003743">
    <property type="term" value="F:translation initiation factor activity"/>
    <property type="evidence" value="ECO:0007669"/>
    <property type="project" value="UniProtKB-KW"/>
</dbReference>
<feature type="compositionally biased region" description="Pro residues" evidence="10">
    <location>
        <begin position="122"/>
        <end position="137"/>
    </location>
</feature>
<organism evidence="11 12">
    <name type="scientific">Raphidocelis subcapitata</name>
    <dbReference type="NCBI Taxonomy" id="307507"/>
    <lineage>
        <taxon>Eukaryota</taxon>
        <taxon>Viridiplantae</taxon>
        <taxon>Chlorophyta</taxon>
        <taxon>core chlorophytes</taxon>
        <taxon>Chlorophyceae</taxon>
        <taxon>CS clade</taxon>
        <taxon>Sphaeropleales</taxon>
        <taxon>Selenastraceae</taxon>
        <taxon>Raphidocelis</taxon>
    </lineage>
</organism>
<dbReference type="InParanoid" id="A0A2V0P077"/>
<dbReference type="AlphaFoldDB" id="A0A2V0P077"/>
<keyword evidence="4 11" id="KW-0396">Initiation factor</keyword>
<dbReference type="Proteomes" id="UP000247498">
    <property type="component" value="Unassembled WGS sequence"/>
</dbReference>
<dbReference type="Gene3D" id="3.40.50.10470">
    <property type="entry name" value="Translation initiation factor eif-2b, domain 2"/>
    <property type="match status" value="1"/>
</dbReference>
<evidence type="ECO:0000256" key="8">
    <source>
        <dbReference type="ARBA" id="ARBA00046432"/>
    </source>
</evidence>
<feature type="compositionally biased region" description="Low complexity" evidence="10">
    <location>
        <begin position="272"/>
        <end position="293"/>
    </location>
</feature>
<dbReference type="PANTHER" id="PTHR10233:SF14">
    <property type="entry name" value="TRANSLATION INITIATION FACTOR EIF-2B SUBUNIT DELTA"/>
    <property type="match status" value="1"/>
</dbReference>
<feature type="compositionally biased region" description="Gly residues" evidence="10">
    <location>
        <begin position="298"/>
        <end position="311"/>
    </location>
</feature>
<comment type="subcellular location">
    <subcellularLocation>
        <location evidence="1">Cytoplasm</location>
        <location evidence="1">Cytosol</location>
    </subcellularLocation>
</comment>
<comment type="similarity">
    <text evidence="2 9">Belongs to the eIF-2B alpha/beta/delta subunits family.</text>
</comment>
<comment type="caution">
    <text evidence="11">The sequence shown here is derived from an EMBL/GenBank/DDBJ whole genome shotgun (WGS) entry which is preliminary data.</text>
</comment>
<feature type="compositionally biased region" description="Gly residues" evidence="10">
    <location>
        <begin position="157"/>
        <end position="181"/>
    </location>
</feature>
<comment type="subunit">
    <text evidence="8">Component of the translation initiation factor 2B (eIF2B) complex which is a heterodecamer of two sets of five different subunits: alpha, beta, gamma, delta and epsilon. Subunits alpha, beta and delta comprise a regulatory subcomplex and subunits epsilon and gamma comprise a catalytic subcomplex. Within the complex, the hexameric regulatory complex resides at the center, with the two heterodimeric catalytic subcomplexes bound on opposite sides.</text>
</comment>
<keyword evidence="3" id="KW-0963">Cytoplasm</keyword>
<dbReference type="GO" id="GO:0005829">
    <property type="term" value="C:cytosol"/>
    <property type="evidence" value="ECO:0007669"/>
    <property type="project" value="UniProtKB-SubCell"/>
</dbReference>
<evidence type="ECO:0000313" key="12">
    <source>
        <dbReference type="Proteomes" id="UP000247498"/>
    </source>
</evidence>
<name>A0A2V0P077_9CHLO</name>
<evidence type="ECO:0000256" key="3">
    <source>
        <dbReference type="ARBA" id="ARBA00022490"/>
    </source>
</evidence>
<gene>
    <name evidence="11" type="ORF">Rsub_06008</name>
</gene>
<feature type="compositionally biased region" description="Gly residues" evidence="10">
    <location>
        <begin position="138"/>
        <end position="149"/>
    </location>
</feature>
<dbReference type="SUPFAM" id="SSF100950">
    <property type="entry name" value="NagB/RpiA/CoA transferase-like"/>
    <property type="match status" value="1"/>
</dbReference>
<evidence type="ECO:0000256" key="6">
    <source>
        <dbReference type="ARBA" id="ARBA00044147"/>
    </source>
</evidence>
<evidence type="ECO:0000256" key="9">
    <source>
        <dbReference type="RuleBase" id="RU003814"/>
    </source>
</evidence>
<evidence type="ECO:0000256" key="10">
    <source>
        <dbReference type="SAM" id="MobiDB-lite"/>
    </source>
</evidence>
<feature type="compositionally biased region" description="Basic and acidic residues" evidence="10">
    <location>
        <begin position="1"/>
        <end position="11"/>
    </location>
</feature>
<evidence type="ECO:0000256" key="7">
    <source>
        <dbReference type="ARBA" id="ARBA00044356"/>
    </source>
</evidence>